<evidence type="ECO:0000313" key="2">
    <source>
        <dbReference type="Proteomes" id="UP000186601"/>
    </source>
</evidence>
<comment type="caution">
    <text evidence="1">The sequence shown here is derived from an EMBL/GenBank/DDBJ whole genome shotgun (WGS) entry which is preliminary data.</text>
</comment>
<reference evidence="1 2" key="1">
    <citation type="submission" date="2018-02" db="EMBL/GenBank/DDBJ databases">
        <title>Genome sequence of the basidiomycete white-rot fungus Phlebia centrifuga.</title>
        <authorList>
            <person name="Granchi Z."/>
            <person name="Peng M."/>
            <person name="de Vries R.P."/>
            <person name="Hilden K."/>
            <person name="Makela M.R."/>
            <person name="Grigoriev I."/>
            <person name="Riley R."/>
        </authorList>
    </citation>
    <scope>NUCLEOTIDE SEQUENCE [LARGE SCALE GENOMIC DNA]</scope>
    <source>
        <strain evidence="1 2">FBCC195</strain>
    </source>
</reference>
<organism evidence="1 2">
    <name type="scientific">Hermanssonia centrifuga</name>
    <dbReference type="NCBI Taxonomy" id="98765"/>
    <lineage>
        <taxon>Eukaryota</taxon>
        <taxon>Fungi</taxon>
        <taxon>Dikarya</taxon>
        <taxon>Basidiomycota</taxon>
        <taxon>Agaricomycotina</taxon>
        <taxon>Agaricomycetes</taxon>
        <taxon>Polyporales</taxon>
        <taxon>Meruliaceae</taxon>
        <taxon>Hermanssonia</taxon>
    </lineage>
</organism>
<sequence length="121" mass="13430">MDEVTSDHHGWPTGQVGFFKGLGMGPDGRDYYRRLSLSNGVLAPSLLWYKESADPFGGFVGEPLSGNRIALYARNQEDRIVGLRGHVIREELRIYGQRSAFPIGLVCSLVPIPIIGHDPFF</sequence>
<protein>
    <submittedName>
        <fullName evidence="1">Uncharacterized protein</fullName>
    </submittedName>
</protein>
<name>A0A2R6RVK7_9APHY</name>
<evidence type="ECO:0000313" key="1">
    <source>
        <dbReference type="EMBL" id="PSS34062.1"/>
    </source>
</evidence>
<gene>
    <name evidence="1" type="ORF">PHLCEN_2v1894</name>
</gene>
<proteinExistence type="predicted"/>
<dbReference type="AlphaFoldDB" id="A0A2R6RVK7"/>
<dbReference type="EMBL" id="MLYV02000160">
    <property type="protein sequence ID" value="PSS34062.1"/>
    <property type="molecule type" value="Genomic_DNA"/>
</dbReference>
<dbReference type="Proteomes" id="UP000186601">
    <property type="component" value="Unassembled WGS sequence"/>
</dbReference>
<keyword evidence="2" id="KW-1185">Reference proteome</keyword>
<accession>A0A2R6RVK7</accession>